<keyword evidence="3" id="KW-0408">Iron</keyword>
<evidence type="ECO:0000256" key="1">
    <source>
        <dbReference type="ARBA" id="ARBA00022714"/>
    </source>
</evidence>
<keyword evidence="10" id="KW-1185">Reference proteome</keyword>
<dbReference type="CDD" id="cd01110">
    <property type="entry name" value="HTH_SoxR"/>
    <property type="match status" value="1"/>
</dbReference>
<dbReference type="SMART" id="SM00422">
    <property type="entry name" value="HTH_MERR"/>
    <property type="match status" value="1"/>
</dbReference>
<evidence type="ECO:0000256" key="6">
    <source>
        <dbReference type="ARBA" id="ARBA00023125"/>
    </source>
</evidence>
<dbReference type="PANTHER" id="PTHR30204:SF0">
    <property type="entry name" value="REDOX-SENSITIVE TRANSCRIPTIONAL ACTIVATOR SOXR"/>
    <property type="match status" value="1"/>
</dbReference>
<evidence type="ECO:0000313" key="10">
    <source>
        <dbReference type="Proteomes" id="UP000315751"/>
    </source>
</evidence>
<dbReference type="InterPro" id="IPR000551">
    <property type="entry name" value="MerR-type_HTH_dom"/>
</dbReference>
<dbReference type="AlphaFoldDB" id="A0A560GRT7"/>
<keyword evidence="2" id="KW-0479">Metal-binding</keyword>
<dbReference type="Gene3D" id="1.10.1660.10">
    <property type="match status" value="1"/>
</dbReference>
<dbReference type="GO" id="GO:0003677">
    <property type="term" value="F:DNA binding"/>
    <property type="evidence" value="ECO:0007669"/>
    <property type="project" value="UniProtKB-KW"/>
</dbReference>
<keyword evidence="7" id="KW-0804">Transcription</keyword>
<dbReference type="NCBIfam" id="TIGR01950">
    <property type="entry name" value="SoxR"/>
    <property type="match status" value="1"/>
</dbReference>
<dbReference type="GO" id="GO:0003700">
    <property type="term" value="F:DNA-binding transcription factor activity"/>
    <property type="evidence" value="ECO:0007669"/>
    <property type="project" value="InterPro"/>
</dbReference>
<gene>
    <name evidence="9" type="ORF">FBZ90_11742</name>
</gene>
<dbReference type="InterPro" id="IPR009061">
    <property type="entry name" value="DNA-bd_dom_put_sf"/>
</dbReference>
<dbReference type="InterPro" id="IPR010211">
    <property type="entry name" value="Redox-sen_tscrpt-act_SoxR"/>
</dbReference>
<dbReference type="EMBL" id="VITR01000017">
    <property type="protein sequence ID" value="TWB36481.1"/>
    <property type="molecule type" value="Genomic_DNA"/>
</dbReference>
<comment type="caution">
    <text evidence="9">The sequence shown here is derived from an EMBL/GenBank/DDBJ whole genome shotgun (WGS) entry which is preliminary data.</text>
</comment>
<evidence type="ECO:0000256" key="7">
    <source>
        <dbReference type="ARBA" id="ARBA00023163"/>
    </source>
</evidence>
<dbReference type="PROSITE" id="PS50937">
    <property type="entry name" value="HTH_MERR_2"/>
    <property type="match status" value="1"/>
</dbReference>
<protein>
    <submittedName>
        <fullName evidence="9">MerR family redox-sensitive transcriptional activator SoxR</fullName>
    </submittedName>
</protein>
<proteinExistence type="predicted"/>
<dbReference type="Pfam" id="PF00376">
    <property type="entry name" value="MerR"/>
    <property type="match status" value="1"/>
</dbReference>
<dbReference type="PANTHER" id="PTHR30204">
    <property type="entry name" value="REDOX-CYCLING DRUG-SENSING TRANSCRIPTIONAL ACTIVATOR SOXR"/>
    <property type="match status" value="1"/>
</dbReference>
<dbReference type="RefSeq" id="WP_145735414.1">
    <property type="nucleotide sequence ID" value="NZ_VITR01000017.1"/>
</dbReference>
<name>A0A560GRT7_9PROT</name>
<dbReference type="PROSITE" id="PS00552">
    <property type="entry name" value="HTH_MERR_1"/>
    <property type="match status" value="1"/>
</dbReference>
<dbReference type="OrthoDB" id="9802944at2"/>
<keyword evidence="4" id="KW-0411">Iron-sulfur</keyword>
<dbReference type="GO" id="GO:0006979">
    <property type="term" value="P:response to oxidative stress"/>
    <property type="evidence" value="ECO:0007669"/>
    <property type="project" value="InterPro"/>
</dbReference>
<dbReference type="SUPFAM" id="SSF46955">
    <property type="entry name" value="Putative DNA-binding domain"/>
    <property type="match status" value="1"/>
</dbReference>
<evidence type="ECO:0000256" key="5">
    <source>
        <dbReference type="ARBA" id="ARBA00023015"/>
    </source>
</evidence>
<sequence length="158" mass="17316">MPASAKLKRELSVGEVAKRAGVAVSTLHFYETKGLIVASRSGGNQRRYPRDVLRRIAIIRVAQRAGIALADIHAALATLPNGRTPTLEDWRRLSNGWRDMLQQRIDSLTQLRDQLETCIGCGCLSMGDCPLRNPQDRLAAEAMGPVLLQRSETAPSGK</sequence>
<dbReference type="Proteomes" id="UP000315751">
    <property type="component" value="Unassembled WGS sequence"/>
</dbReference>
<evidence type="ECO:0000259" key="8">
    <source>
        <dbReference type="PROSITE" id="PS50937"/>
    </source>
</evidence>
<feature type="domain" description="HTH merR-type" evidence="8">
    <location>
        <begin position="10"/>
        <end position="78"/>
    </location>
</feature>
<keyword evidence="1" id="KW-0001">2Fe-2S</keyword>
<accession>A0A560GRT7</accession>
<dbReference type="InterPro" id="IPR015358">
    <property type="entry name" value="Tscrpt_reg_MerR_DNA-bd"/>
</dbReference>
<evidence type="ECO:0000256" key="3">
    <source>
        <dbReference type="ARBA" id="ARBA00023004"/>
    </source>
</evidence>
<dbReference type="GO" id="GO:0051537">
    <property type="term" value="F:2 iron, 2 sulfur cluster binding"/>
    <property type="evidence" value="ECO:0007669"/>
    <property type="project" value="UniProtKB-KW"/>
</dbReference>
<dbReference type="PRINTS" id="PR00040">
    <property type="entry name" value="HTHMERR"/>
</dbReference>
<evidence type="ECO:0000313" key="9">
    <source>
        <dbReference type="EMBL" id="TWB36481.1"/>
    </source>
</evidence>
<dbReference type="GO" id="GO:0046872">
    <property type="term" value="F:metal ion binding"/>
    <property type="evidence" value="ECO:0007669"/>
    <property type="project" value="UniProtKB-KW"/>
</dbReference>
<evidence type="ECO:0000256" key="4">
    <source>
        <dbReference type="ARBA" id="ARBA00023014"/>
    </source>
</evidence>
<keyword evidence="6" id="KW-0238">DNA-binding</keyword>
<evidence type="ECO:0000256" key="2">
    <source>
        <dbReference type="ARBA" id="ARBA00022723"/>
    </source>
</evidence>
<organism evidence="9 10">
    <name type="scientific">Nitrospirillum amazonense</name>
    <dbReference type="NCBI Taxonomy" id="28077"/>
    <lineage>
        <taxon>Bacteria</taxon>
        <taxon>Pseudomonadati</taxon>
        <taxon>Pseudomonadota</taxon>
        <taxon>Alphaproteobacteria</taxon>
        <taxon>Rhodospirillales</taxon>
        <taxon>Azospirillaceae</taxon>
        <taxon>Nitrospirillum</taxon>
    </lineage>
</organism>
<reference evidence="9 10" key="1">
    <citation type="submission" date="2019-06" db="EMBL/GenBank/DDBJ databases">
        <title>Genomic Encyclopedia of Type Strains, Phase IV (KMG-V): Genome sequencing to study the core and pangenomes of soil and plant-associated prokaryotes.</title>
        <authorList>
            <person name="Whitman W."/>
        </authorList>
    </citation>
    <scope>NUCLEOTIDE SEQUENCE [LARGE SCALE GENOMIC DNA]</scope>
    <source>
        <strain evidence="9 10">BR 11622</strain>
    </source>
</reference>
<keyword evidence="5" id="KW-0805">Transcription regulation</keyword>
<dbReference type="Pfam" id="PF09278">
    <property type="entry name" value="MerR-DNA-bind"/>
    <property type="match status" value="1"/>
</dbReference>
<dbReference type="InterPro" id="IPR047057">
    <property type="entry name" value="MerR_fam"/>
</dbReference>